<dbReference type="EMBL" id="JAUIQD010000001">
    <property type="protein sequence ID" value="KAK3364663.1"/>
    <property type="molecule type" value="Genomic_DNA"/>
</dbReference>
<keyword evidence="2" id="KW-1185">Reference proteome</keyword>
<evidence type="ECO:0000313" key="1">
    <source>
        <dbReference type="EMBL" id="KAK3364663.1"/>
    </source>
</evidence>
<dbReference type="Proteomes" id="UP001275084">
    <property type="component" value="Unassembled WGS sequence"/>
</dbReference>
<reference evidence="1" key="1">
    <citation type="journal article" date="2023" name="Mol. Phylogenet. Evol.">
        <title>Genome-scale phylogeny and comparative genomics of the fungal order Sordariales.</title>
        <authorList>
            <person name="Hensen N."/>
            <person name="Bonometti L."/>
            <person name="Westerberg I."/>
            <person name="Brannstrom I.O."/>
            <person name="Guillou S."/>
            <person name="Cros-Aarteil S."/>
            <person name="Calhoun S."/>
            <person name="Haridas S."/>
            <person name="Kuo A."/>
            <person name="Mondo S."/>
            <person name="Pangilinan J."/>
            <person name="Riley R."/>
            <person name="LaButti K."/>
            <person name="Andreopoulos B."/>
            <person name="Lipzen A."/>
            <person name="Chen C."/>
            <person name="Yan M."/>
            <person name="Daum C."/>
            <person name="Ng V."/>
            <person name="Clum A."/>
            <person name="Steindorff A."/>
            <person name="Ohm R.A."/>
            <person name="Martin F."/>
            <person name="Silar P."/>
            <person name="Natvig D.O."/>
            <person name="Lalanne C."/>
            <person name="Gautier V."/>
            <person name="Ament-Velasquez S.L."/>
            <person name="Kruys A."/>
            <person name="Hutchinson M.I."/>
            <person name="Powell A.J."/>
            <person name="Barry K."/>
            <person name="Miller A.N."/>
            <person name="Grigoriev I.V."/>
            <person name="Debuchy R."/>
            <person name="Gladieux P."/>
            <person name="Hiltunen Thoren M."/>
            <person name="Johannesson H."/>
        </authorList>
    </citation>
    <scope>NUCLEOTIDE SEQUENCE</scope>
    <source>
        <strain evidence="1">CBS 955.72</strain>
    </source>
</reference>
<gene>
    <name evidence="1" type="ORF">B0T25DRAFT_514304</name>
</gene>
<organism evidence="1 2">
    <name type="scientific">Lasiosphaeria hispida</name>
    <dbReference type="NCBI Taxonomy" id="260671"/>
    <lineage>
        <taxon>Eukaryota</taxon>
        <taxon>Fungi</taxon>
        <taxon>Dikarya</taxon>
        <taxon>Ascomycota</taxon>
        <taxon>Pezizomycotina</taxon>
        <taxon>Sordariomycetes</taxon>
        <taxon>Sordariomycetidae</taxon>
        <taxon>Sordariales</taxon>
        <taxon>Lasiosphaeriaceae</taxon>
        <taxon>Lasiosphaeria</taxon>
    </lineage>
</organism>
<dbReference type="PANTHER" id="PTHR40780:SF2">
    <property type="entry name" value="DUF3669 DOMAIN-CONTAINING PROTEIN"/>
    <property type="match status" value="1"/>
</dbReference>
<accession>A0AAJ0HXU3</accession>
<comment type="caution">
    <text evidence="1">The sequence shown here is derived from an EMBL/GenBank/DDBJ whole genome shotgun (WGS) entry which is preliminary data.</text>
</comment>
<dbReference type="AlphaFoldDB" id="A0AAJ0HXU3"/>
<name>A0AAJ0HXU3_9PEZI</name>
<sequence length="189" mass="21715">MHRQLLEVVPHLEAWWDANTALLPPNSDFPLPSQALITERILPLPKIIRHVLIDKLCPEALRESAKASPLNNNCLARMYLGRRRTPNAPPTPNFSLRNFNFCLDQMLELGFPVQDYAREMAACLATLHWYARMDSFDIQFALGSDAELSYTTHVAQSLGMDVEQLEKLPKHSNIEVLQRLNFQRRVVRL</sequence>
<evidence type="ECO:0000313" key="2">
    <source>
        <dbReference type="Proteomes" id="UP001275084"/>
    </source>
</evidence>
<dbReference type="PANTHER" id="PTHR40780">
    <property type="entry name" value="DUF3669 DOMAIN-CONTAINING PROTEIN"/>
    <property type="match status" value="1"/>
</dbReference>
<protein>
    <recommendedName>
        <fullName evidence="3">DUF3669 domain-containing protein</fullName>
    </recommendedName>
</protein>
<reference evidence="1" key="2">
    <citation type="submission" date="2023-06" db="EMBL/GenBank/DDBJ databases">
        <authorList>
            <consortium name="Lawrence Berkeley National Laboratory"/>
            <person name="Haridas S."/>
            <person name="Hensen N."/>
            <person name="Bonometti L."/>
            <person name="Westerberg I."/>
            <person name="Brannstrom I.O."/>
            <person name="Guillou S."/>
            <person name="Cros-Aarteil S."/>
            <person name="Calhoun S."/>
            <person name="Kuo A."/>
            <person name="Mondo S."/>
            <person name="Pangilinan J."/>
            <person name="Riley R."/>
            <person name="Labutti K."/>
            <person name="Andreopoulos B."/>
            <person name="Lipzen A."/>
            <person name="Chen C."/>
            <person name="Yanf M."/>
            <person name="Daum C."/>
            <person name="Ng V."/>
            <person name="Clum A."/>
            <person name="Steindorff A."/>
            <person name="Ohm R."/>
            <person name="Martin F."/>
            <person name="Silar P."/>
            <person name="Natvig D."/>
            <person name="Lalanne C."/>
            <person name="Gautier V."/>
            <person name="Ament-Velasquez S.L."/>
            <person name="Kruys A."/>
            <person name="Hutchinson M.I."/>
            <person name="Powell A.J."/>
            <person name="Barry K."/>
            <person name="Miller A.N."/>
            <person name="Grigoriev I.V."/>
            <person name="Debuchy R."/>
            <person name="Gladieux P."/>
            <person name="Thoren M.H."/>
            <person name="Johannesson H."/>
        </authorList>
    </citation>
    <scope>NUCLEOTIDE SEQUENCE</scope>
    <source>
        <strain evidence="1">CBS 955.72</strain>
    </source>
</reference>
<evidence type="ECO:0008006" key="3">
    <source>
        <dbReference type="Google" id="ProtNLM"/>
    </source>
</evidence>
<proteinExistence type="predicted"/>